<dbReference type="Gene3D" id="1.20.120.160">
    <property type="entry name" value="HPT domain"/>
    <property type="match status" value="1"/>
</dbReference>
<dbReference type="SMART" id="SM00260">
    <property type="entry name" value="CheW"/>
    <property type="match status" value="1"/>
</dbReference>
<comment type="catalytic activity">
    <reaction evidence="1">
        <text>ATP + protein L-histidine = ADP + protein N-phospho-L-histidine.</text>
        <dbReference type="EC" id="2.7.13.3"/>
    </reaction>
</comment>
<dbReference type="Pfam" id="PF01627">
    <property type="entry name" value="Hpt"/>
    <property type="match status" value="1"/>
</dbReference>
<evidence type="ECO:0000259" key="8">
    <source>
        <dbReference type="PROSITE" id="PS50109"/>
    </source>
</evidence>
<comment type="caution">
    <text evidence="11">The sequence shown here is derived from an EMBL/GenBank/DDBJ whole genome shotgun (WGS) entry which is preliminary data.</text>
</comment>
<gene>
    <name evidence="11" type="ORF">ENS31_02580</name>
</gene>
<dbReference type="InterPro" id="IPR003594">
    <property type="entry name" value="HATPase_dom"/>
</dbReference>
<evidence type="ECO:0000313" key="11">
    <source>
        <dbReference type="EMBL" id="HFI90398.1"/>
    </source>
</evidence>
<feature type="compositionally biased region" description="Basic and acidic residues" evidence="7">
    <location>
        <begin position="135"/>
        <end position="147"/>
    </location>
</feature>
<dbReference type="InterPro" id="IPR051315">
    <property type="entry name" value="Bact_Chemotaxis_CheA"/>
</dbReference>
<dbReference type="GO" id="GO:0005737">
    <property type="term" value="C:cytoplasm"/>
    <property type="evidence" value="ECO:0007669"/>
    <property type="project" value="InterPro"/>
</dbReference>
<dbReference type="AlphaFoldDB" id="A0A7V2ZIF5"/>
<dbReference type="Gene3D" id="2.30.30.40">
    <property type="entry name" value="SH3 Domains"/>
    <property type="match status" value="1"/>
</dbReference>
<evidence type="ECO:0000256" key="6">
    <source>
        <dbReference type="PROSITE-ProRule" id="PRU00110"/>
    </source>
</evidence>
<dbReference type="Pfam" id="PF01584">
    <property type="entry name" value="CheW"/>
    <property type="match status" value="1"/>
</dbReference>
<dbReference type="FunFam" id="3.30.565.10:FF:000016">
    <property type="entry name" value="Chemotaxis protein CheA, putative"/>
    <property type="match status" value="1"/>
</dbReference>
<dbReference type="Gene3D" id="1.10.287.560">
    <property type="entry name" value="Histidine kinase CheA-like, homodimeric domain"/>
    <property type="match status" value="1"/>
</dbReference>
<keyword evidence="4" id="KW-0808">Transferase</keyword>
<dbReference type="SUPFAM" id="SSF47226">
    <property type="entry name" value="Histidine-containing phosphotransfer domain, HPT domain"/>
    <property type="match status" value="1"/>
</dbReference>
<feature type="region of interest" description="Disordered" evidence="7">
    <location>
        <begin position="135"/>
        <end position="199"/>
    </location>
</feature>
<dbReference type="CDD" id="cd16916">
    <property type="entry name" value="HATPase_CheA-like"/>
    <property type="match status" value="1"/>
</dbReference>
<evidence type="ECO:0000256" key="1">
    <source>
        <dbReference type="ARBA" id="ARBA00000085"/>
    </source>
</evidence>
<dbReference type="Pfam" id="PF02895">
    <property type="entry name" value="H-kinase_dim"/>
    <property type="match status" value="1"/>
</dbReference>
<dbReference type="InterPro" id="IPR036061">
    <property type="entry name" value="CheW-like_dom_sf"/>
</dbReference>
<feature type="compositionally biased region" description="Basic and acidic residues" evidence="7">
    <location>
        <begin position="182"/>
        <end position="199"/>
    </location>
</feature>
<evidence type="ECO:0000256" key="7">
    <source>
        <dbReference type="SAM" id="MobiDB-lite"/>
    </source>
</evidence>
<dbReference type="SMART" id="SM00073">
    <property type="entry name" value="HPT"/>
    <property type="match status" value="1"/>
</dbReference>
<dbReference type="SUPFAM" id="SSF47384">
    <property type="entry name" value="Homodimeric domain of signal transducing histidine kinase"/>
    <property type="match status" value="1"/>
</dbReference>
<dbReference type="EMBL" id="DSUJ01000008">
    <property type="protein sequence ID" value="HFI90398.1"/>
    <property type="molecule type" value="Genomic_DNA"/>
</dbReference>
<feature type="modified residue" description="Phosphohistidine" evidence="6">
    <location>
        <position position="50"/>
    </location>
</feature>
<feature type="compositionally biased region" description="Basic residues" evidence="7">
    <location>
        <begin position="148"/>
        <end position="157"/>
    </location>
</feature>
<evidence type="ECO:0000256" key="4">
    <source>
        <dbReference type="ARBA" id="ARBA00022679"/>
    </source>
</evidence>
<dbReference type="CDD" id="cd00731">
    <property type="entry name" value="CheA_reg"/>
    <property type="match status" value="1"/>
</dbReference>
<dbReference type="InterPro" id="IPR004105">
    <property type="entry name" value="CheA-like_dim"/>
</dbReference>
<dbReference type="FunFam" id="2.30.30.40:FF:000048">
    <property type="entry name" value="Chemotaxis protein CheA, putative"/>
    <property type="match status" value="1"/>
</dbReference>
<dbReference type="InterPro" id="IPR036641">
    <property type="entry name" value="HPT_dom_sf"/>
</dbReference>
<protein>
    <recommendedName>
        <fullName evidence="2">histidine kinase</fullName>
        <ecNumber evidence="2">2.7.13.3</ecNumber>
    </recommendedName>
</protein>
<evidence type="ECO:0000259" key="9">
    <source>
        <dbReference type="PROSITE" id="PS50851"/>
    </source>
</evidence>
<dbReference type="Pfam" id="PF02518">
    <property type="entry name" value="HATPase_c"/>
    <property type="match status" value="1"/>
</dbReference>
<reference evidence="11" key="1">
    <citation type="journal article" date="2020" name="mSystems">
        <title>Genome- and Community-Level Interaction Insights into Carbon Utilization and Element Cycling Functions of Hydrothermarchaeota in Hydrothermal Sediment.</title>
        <authorList>
            <person name="Zhou Z."/>
            <person name="Liu Y."/>
            <person name="Xu W."/>
            <person name="Pan J."/>
            <person name="Luo Z.H."/>
            <person name="Li M."/>
        </authorList>
    </citation>
    <scope>NUCLEOTIDE SEQUENCE [LARGE SCALE GENOMIC DNA]</scope>
    <source>
        <strain evidence="11">SpSt-479</strain>
    </source>
</reference>
<dbReference type="InterPro" id="IPR002545">
    <property type="entry name" value="CheW-lke_dom"/>
</dbReference>
<evidence type="ECO:0000256" key="5">
    <source>
        <dbReference type="ARBA" id="ARBA00022777"/>
    </source>
</evidence>
<dbReference type="PROSITE" id="PS50109">
    <property type="entry name" value="HIS_KIN"/>
    <property type="match status" value="1"/>
</dbReference>
<dbReference type="InterPro" id="IPR036890">
    <property type="entry name" value="HATPase_C_sf"/>
</dbReference>
<feature type="domain" description="CheW-like" evidence="9">
    <location>
        <begin position="457"/>
        <end position="592"/>
    </location>
</feature>
<dbReference type="PRINTS" id="PR00344">
    <property type="entry name" value="BCTRLSENSOR"/>
</dbReference>
<dbReference type="SMART" id="SM01231">
    <property type="entry name" value="H-kinase_dim"/>
    <property type="match status" value="1"/>
</dbReference>
<dbReference type="CDD" id="cd00088">
    <property type="entry name" value="HPT"/>
    <property type="match status" value="1"/>
</dbReference>
<name>A0A7V2ZIF5_9BACT</name>
<dbReference type="InterPro" id="IPR037006">
    <property type="entry name" value="CheA-like_homodim_sf"/>
</dbReference>
<dbReference type="InterPro" id="IPR005467">
    <property type="entry name" value="His_kinase_dom"/>
</dbReference>
<sequence>MLNDPEMKEIVDSFLIESKEIIDSLDLDLIELERNPTDDVILNKVFRSFHTIKGSSGFLNLNKLTKLTHRCEDILNKLRRKEATLDSDVMDAILLGYDKMKELLYSIETNHNEEVDIDKVIEKLQSTINKLENKVSETPELKEEHEVKRGRKKRTKKEKPAEANSETVIGNAELASLPSQIDEQKNEKESSSQENKKADNSIRVDVEKLDDLLNMVSELVLGRNRLAQINLEVSREFEGTQLARELEDTTKLIDMMTNELQQLVMKTRMVKIGKVFNKYPRLVRDLSKSADKKINLLIEGEETELDKTLIEEINDPLIHIIRNSIDHGIEKETERIQAGKNPVGTIKLSAEHEGNNIIITIEDDGKGIDPEVVKSKAISKGLISKEKADELSKQDLLNLIFLPGFSTADVVTNISGRGVGMDVVKTNVTKLRGMINLESTVGVGTKIQIKLPLTLAIISGMIVRVENEQYVIPLNSVIEVIRVHSENIYSINNKPVIKLRDRIIPLVSLREVVLNQKQHTKEKVWQYVVIVGLAERQIGIEVDELLGQKEIVIKSLGTYIGRVPGIAGSTIMGDGSVILILDINELINKTQYDK</sequence>
<dbReference type="SMART" id="SM00387">
    <property type="entry name" value="HATPase_c"/>
    <property type="match status" value="1"/>
</dbReference>
<dbReference type="GO" id="GO:0006935">
    <property type="term" value="P:chemotaxis"/>
    <property type="evidence" value="ECO:0007669"/>
    <property type="project" value="InterPro"/>
</dbReference>
<dbReference type="PANTHER" id="PTHR43395:SF1">
    <property type="entry name" value="CHEMOTAXIS PROTEIN CHEA"/>
    <property type="match status" value="1"/>
</dbReference>
<evidence type="ECO:0000256" key="3">
    <source>
        <dbReference type="ARBA" id="ARBA00022553"/>
    </source>
</evidence>
<organism evidence="11">
    <name type="scientific">Ignavibacterium album</name>
    <dbReference type="NCBI Taxonomy" id="591197"/>
    <lineage>
        <taxon>Bacteria</taxon>
        <taxon>Pseudomonadati</taxon>
        <taxon>Ignavibacteriota</taxon>
        <taxon>Ignavibacteria</taxon>
        <taxon>Ignavibacteriales</taxon>
        <taxon>Ignavibacteriaceae</taxon>
        <taxon>Ignavibacterium</taxon>
    </lineage>
</organism>
<accession>A0A7V2ZIF5</accession>
<dbReference type="SUPFAM" id="SSF50341">
    <property type="entry name" value="CheW-like"/>
    <property type="match status" value="1"/>
</dbReference>
<feature type="domain" description="HPt" evidence="10">
    <location>
        <begin position="3"/>
        <end position="107"/>
    </location>
</feature>
<keyword evidence="5" id="KW-0418">Kinase</keyword>
<dbReference type="PROSITE" id="PS50894">
    <property type="entry name" value="HPT"/>
    <property type="match status" value="1"/>
</dbReference>
<dbReference type="GO" id="GO:0000155">
    <property type="term" value="F:phosphorelay sensor kinase activity"/>
    <property type="evidence" value="ECO:0007669"/>
    <property type="project" value="InterPro"/>
</dbReference>
<dbReference type="Gene3D" id="3.30.565.10">
    <property type="entry name" value="Histidine kinase-like ATPase, C-terminal domain"/>
    <property type="match status" value="1"/>
</dbReference>
<dbReference type="InterPro" id="IPR036097">
    <property type="entry name" value="HisK_dim/P_sf"/>
</dbReference>
<dbReference type="PROSITE" id="PS50851">
    <property type="entry name" value="CHEW"/>
    <property type="match status" value="1"/>
</dbReference>
<dbReference type="InterPro" id="IPR004358">
    <property type="entry name" value="Sig_transdc_His_kin-like_C"/>
</dbReference>
<dbReference type="SUPFAM" id="SSF55874">
    <property type="entry name" value="ATPase domain of HSP90 chaperone/DNA topoisomerase II/histidine kinase"/>
    <property type="match status" value="1"/>
</dbReference>
<dbReference type="PANTHER" id="PTHR43395">
    <property type="entry name" value="SENSOR HISTIDINE KINASE CHEA"/>
    <property type="match status" value="1"/>
</dbReference>
<proteinExistence type="predicted"/>
<keyword evidence="3 6" id="KW-0597">Phosphoprotein</keyword>
<dbReference type="InterPro" id="IPR008207">
    <property type="entry name" value="Sig_transdc_His_kin_Hpt_dom"/>
</dbReference>
<dbReference type="EC" id="2.7.13.3" evidence="2"/>
<evidence type="ECO:0000259" key="10">
    <source>
        <dbReference type="PROSITE" id="PS50894"/>
    </source>
</evidence>
<feature type="domain" description="Histidine kinase" evidence="8">
    <location>
        <begin position="190"/>
        <end position="455"/>
    </location>
</feature>
<evidence type="ECO:0000256" key="2">
    <source>
        <dbReference type="ARBA" id="ARBA00012438"/>
    </source>
</evidence>